<comment type="caution">
    <text evidence="8">The sequence shown here is derived from an EMBL/GenBank/DDBJ whole genome shotgun (WGS) entry which is preliminary data.</text>
</comment>
<dbReference type="PANTHER" id="PTHR11727:SF7">
    <property type="entry name" value="DIMETHYLADENOSINE TRANSFERASE-RELATED"/>
    <property type="match status" value="1"/>
</dbReference>
<keyword evidence="3 5" id="KW-0949">S-adenosyl-L-methionine</keyword>
<evidence type="ECO:0000256" key="3">
    <source>
        <dbReference type="ARBA" id="ARBA00022691"/>
    </source>
</evidence>
<comment type="caution">
    <text evidence="5">Lacks conserved residue(s) required for the propagation of feature annotation.</text>
</comment>
<dbReference type="GO" id="GO:0000179">
    <property type="term" value="F:rRNA (adenine-N6,N6-)-dimethyltransferase activity"/>
    <property type="evidence" value="ECO:0007669"/>
    <property type="project" value="UniProtKB-UniRule"/>
</dbReference>
<dbReference type="Gene3D" id="3.40.50.150">
    <property type="entry name" value="Vaccinia Virus protein VP39"/>
    <property type="match status" value="1"/>
</dbReference>
<dbReference type="SUPFAM" id="SSF53335">
    <property type="entry name" value="S-adenosyl-L-methionine-dependent methyltransferases"/>
    <property type="match status" value="1"/>
</dbReference>
<organism evidence="8 9">
    <name type="scientific">Adiantum capillus-veneris</name>
    <name type="common">Maidenhair fern</name>
    <dbReference type="NCBI Taxonomy" id="13818"/>
    <lineage>
        <taxon>Eukaryota</taxon>
        <taxon>Viridiplantae</taxon>
        <taxon>Streptophyta</taxon>
        <taxon>Embryophyta</taxon>
        <taxon>Tracheophyta</taxon>
        <taxon>Polypodiopsida</taxon>
        <taxon>Polypodiidae</taxon>
        <taxon>Polypodiales</taxon>
        <taxon>Pteridineae</taxon>
        <taxon>Pteridaceae</taxon>
        <taxon>Vittarioideae</taxon>
        <taxon>Adiantum</taxon>
    </lineage>
</organism>
<dbReference type="InterPro" id="IPR001737">
    <property type="entry name" value="KsgA/Erm"/>
</dbReference>
<dbReference type="AlphaFoldDB" id="A0A9D4V459"/>
<dbReference type="Pfam" id="PF00398">
    <property type="entry name" value="RrnaAD"/>
    <property type="match status" value="1"/>
</dbReference>
<dbReference type="InterPro" id="IPR020598">
    <property type="entry name" value="rRNA_Ade_methylase_Trfase_N"/>
</dbReference>
<keyword evidence="9" id="KW-1185">Reference proteome</keyword>
<evidence type="ECO:0000259" key="7">
    <source>
        <dbReference type="SMART" id="SM00650"/>
    </source>
</evidence>
<dbReference type="CDD" id="cd02440">
    <property type="entry name" value="AdoMet_MTases"/>
    <property type="match status" value="1"/>
</dbReference>
<dbReference type="EC" id="2.1.1.-" evidence="6"/>
<dbReference type="InterPro" id="IPR029063">
    <property type="entry name" value="SAM-dependent_MTases_sf"/>
</dbReference>
<sequence length="82" mass="8869">MAGGKAKKTRSIVQKAGLKSTDVVLEIGPGTGNLTLKLLEVAKRVIAVELDPRMVLELQRRVQGTPFATKLQVIQGLSFVVR</sequence>
<keyword evidence="4 5" id="KW-0694">RNA-binding</keyword>
<dbReference type="EMBL" id="JABFUD020000006">
    <property type="protein sequence ID" value="KAI5078642.1"/>
    <property type="molecule type" value="Genomic_DNA"/>
</dbReference>
<name>A0A9D4V459_ADICA</name>
<feature type="domain" description="Ribosomal RNA adenine methylase transferase N-terminal" evidence="7">
    <location>
        <begin position="8"/>
        <end position="82"/>
    </location>
</feature>
<keyword evidence="2 5" id="KW-0808">Transferase</keyword>
<dbReference type="PROSITE" id="PS51689">
    <property type="entry name" value="SAM_RNA_A_N6_MT"/>
    <property type="match status" value="1"/>
</dbReference>
<dbReference type="SMART" id="SM00650">
    <property type="entry name" value="rADc"/>
    <property type="match status" value="1"/>
</dbReference>
<dbReference type="Proteomes" id="UP000886520">
    <property type="component" value="Chromosome 6"/>
</dbReference>
<evidence type="ECO:0000256" key="1">
    <source>
        <dbReference type="ARBA" id="ARBA00022603"/>
    </source>
</evidence>
<evidence type="ECO:0000256" key="2">
    <source>
        <dbReference type="ARBA" id="ARBA00022679"/>
    </source>
</evidence>
<dbReference type="PROSITE" id="PS01131">
    <property type="entry name" value="RRNA_A_DIMETH"/>
    <property type="match status" value="1"/>
</dbReference>
<dbReference type="OrthoDB" id="74991at2759"/>
<reference evidence="8" key="1">
    <citation type="submission" date="2021-01" db="EMBL/GenBank/DDBJ databases">
        <title>Adiantum capillus-veneris genome.</title>
        <authorList>
            <person name="Fang Y."/>
            <person name="Liao Q."/>
        </authorList>
    </citation>
    <scope>NUCLEOTIDE SEQUENCE</scope>
    <source>
        <strain evidence="8">H3</strain>
        <tissue evidence="8">Leaf</tissue>
    </source>
</reference>
<evidence type="ECO:0000256" key="6">
    <source>
        <dbReference type="RuleBase" id="RU362106"/>
    </source>
</evidence>
<evidence type="ECO:0000313" key="9">
    <source>
        <dbReference type="Proteomes" id="UP000886520"/>
    </source>
</evidence>
<evidence type="ECO:0000256" key="4">
    <source>
        <dbReference type="ARBA" id="ARBA00022884"/>
    </source>
</evidence>
<feature type="binding site" evidence="5">
    <location>
        <position position="49"/>
    </location>
    <ligand>
        <name>S-adenosyl-L-methionine</name>
        <dbReference type="ChEBI" id="CHEBI:59789"/>
    </ligand>
</feature>
<protein>
    <recommendedName>
        <fullName evidence="6">rRNA adenine N(6)-methyltransferase</fullName>
        <ecNumber evidence="6">2.1.1.-</ecNumber>
    </recommendedName>
</protein>
<keyword evidence="6" id="KW-0698">rRNA processing</keyword>
<proteinExistence type="inferred from homology"/>
<accession>A0A9D4V459</accession>
<keyword evidence="1 5" id="KW-0489">Methyltransferase</keyword>
<feature type="binding site" evidence="5">
    <location>
        <position position="28"/>
    </location>
    <ligand>
        <name>S-adenosyl-L-methionine</name>
        <dbReference type="ChEBI" id="CHEBI:59789"/>
    </ligand>
</feature>
<dbReference type="GO" id="GO:0003723">
    <property type="term" value="F:RNA binding"/>
    <property type="evidence" value="ECO:0007669"/>
    <property type="project" value="UniProtKB-UniRule"/>
</dbReference>
<dbReference type="PANTHER" id="PTHR11727">
    <property type="entry name" value="DIMETHYLADENOSINE TRANSFERASE"/>
    <property type="match status" value="1"/>
</dbReference>
<evidence type="ECO:0000256" key="5">
    <source>
        <dbReference type="PROSITE-ProRule" id="PRU01026"/>
    </source>
</evidence>
<gene>
    <name evidence="8" type="ORF">GOP47_0006313</name>
</gene>
<comment type="similarity">
    <text evidence="5 6">Belongs to the class I-like SAM-binding methyltransferase superfamily. rRNA adenine N(6)-methyltransferase family.</text>
</comment>
<dbReference type="InterPro" id="IPR020596">
    <property type="entry name" value="rRNA_Ade_Mease_Trfase_CS"/>
</dbReference>
<evidence type="ECO:0000313" key="8">
    <source>
        <dbReference type="EMBL" id="KAI5078642.1"/>
    </source>
</evidence>